<dbReference type="InterPro" id="IPR036259">
    <property type="entry name" value="MFS_trans_sf"/>
</dbReference>
<feature type="transmembrane region" description="Helical" evidence="6">
    <location>
        <begin position="122"/>
        <end position="142"/>
    </location>
</feature>
<feature type="transmembrane region" description="Helical" evidence="6">
    <location>
        <begin position="329"/>
        <end position="347"/>
    </location>
</feature>
<dbReference type="EMBL" id="CABFNQ020000654">
    <property type="protein sequence ID" value="CAH0021541.1"/>
    <property type="molecule type" value="Genomic_DNA"/>
</dbReference>
<feature type="transmembrane region" description="Helical" evidence="6">
    <location>
        <begin position="182"/>
        <end position="205"/>
    </location>
</feature>
<feature type="transmembrane region" description="Helical" evidence="6">
    <location>
        <begin position="217"/>
        <end position="237"/>
    </location>
</feature>
<organism evidence="8 9">
    <name type="scientific">Clonostachys rhizophaga</name>
    <dbReference type="NCBI Taxonomy" id="160324"/>
    <lineage>
        <taxon>Eukaryota</taxon>
        <taxon>Fungi</taxon>
        <taxon>Dikarya</taxon>
        <taxon>Ascomycota</taxon>
        <taxon>Pezizomycotina</taxon>
        <taxon>Sordariomycetes</taxon>
        <taxon>Hypocreomycetidae</taxon>
        <taxon>Hypocreales</taxon>
        <taxon>Bionectriaceae</taxon>
        <taxon>Clonostachys</taxon>
    </lineage>
</organism>
<evidence type="ECO:0000256" key="5">
    <source>
        <dbReference type="ARBA" id="ARBA00023136"/>
    </source>
</evidence>
<accession>A0A9N9VAH0</accession>
<gene>
    <name evidence="8" type="ORF">CRHIZ90672A_00011873</name>
</gene>
<evidence type="ECO:0000256" key="6">
    <source>
        <dbReference type="SAM" id="Phobius"/>
    </source>
</evidence>
<keyword evidence="3 6" id="KW-0812">Transmembrane</keyword>
<protein>
    <recommendedName>
        <fullName evidence="7">Major facilitator superfamily (MFS) profile domain-containing protein</fullName>
    </recommendedName>
</protein>
<dbReference type="AlphaFoldDB" id="A0A9N9VAH0"/>
<dbReference type="PROSITE" id="PS50850">
    <property type="entry name" value="MFS"/>
    <property type="match status" value="1"/>
</dbReference>
<dbReference type="FunFam" id="1.20.1250.20:FF:000013">
    <property type="entry name" value="MFS general substrate transporter"/>
    <property type="match status" value="1"/>
</dbReference>
<dbReference type="GO" id="GO:0022857">
    <property type="term" value="F:transmembrane transporter activity"/>
    <property type="evidence" value="ECO:0007669"/>
    <property type="project" value="InterPro"/>
</dbReference>
<feature type="transmembrane region" description="Helical" evidence="6">
    <location>
        <begin position="148"/>
        <end position="170"/>
    </location>
</feature>
<feature type="transmembrane region" description="Helical" evidence="6">
    <location>
        <begin position="282"/>
        <end position="309"/>
    </location>
</feature>
<dbReference type="GO" id="GO:0016020">
    <property type="term" value="C:membrane"/>
    <property type="evidence" value="ECO:0007669"/>
    <property type="project" value="UniProtKB-SubCell"/>
</dbReference>
<feature type="transmembrane region" description="Helical" evidence="6">
    <location>
        <begin position="415"/>
        <end position="434"/>
    </location>
</feature>
<feature type="transmembrane region" description="Helical" evidence="6">
    <location>
        <begin position="446"/>
        <end position="466"/>
    </location>
</feature>
<proteinExistence type="predicted"/>
<comment type="caution">
    <text evidence="8">The sequence shown here is derived from an EMBL/GenBank/DDBJ whole genome shotgun (WGS) entry which is preliminary data.</text>
</comment>
<dbReference type="Gene3D" id="1.20.1250.20">
    <property type="entry name" value="MFS general substrate transporter like domains"/>
    <property type="match status" value="2"/>
</dbReference>
<dbReference type="Proteomes" id="UP000696573">
    <property type="component" value="Unassembled WGS sequence"/>
</dbReference>
<dbReference type="InterPro" id="IPR020846">
    <property type="entry name" value="MFS_dom"/>
</dbReference>
<feature type="transmembrane region" description="Helical" evidence="6">
    <location>
        <begin position="38"/>
        <end position="60"/>
    </location>
</feature>
<evidence type="ECO:0000259" key="7">
    <source>
        <dbReference type="PROSITE" id="PS50850"/>
    </source>
</evidence>
<dbReference type="FunFam" id="1.20.1250.20:FF:000018">
    <property type="entry name" value="MFS transporter permease"/>
    <property type="match status" value="1"/>
</dbReference>
<dbReference type="SUPFAM" id="SSF103473">
    <property type="entry name" value="MFS general substrate transporter"/>
    <property type="match status" value="1"/>
</dbReference>
<evidence type="ECO:0000313" key="9">
    <source>
        <dbReference type="Proteomes" id="UP000696573"/>
    </source>
</evidence>
<feature type="transmembrane region" description="Helical" evidence="6">
    <location>
        <begin position="354"/>
        <end position="372"/>
    </location>
</feature>
<dbReference type="PANTHER" id="PTHR43791:SF48">
    <property type="entry name" value="TRANSPORTER, PUTATIVE (AFU_ORTHOLOGUE AFUA_4G01000)-RELATED"/>
    <property type="match status" value="1"/>
</dbReference>
<name>A0A9N9VAH0_9HYPO</name>
<feature type="transmembrane region" description="Helical" evidence="6">
    <location>
        <begin position="384"/>
        <end position="403"/>
    </location>
</feature>
<keyword evidence="5 6" id="KW-0472">Membrane</keyword>
<dbReference type="InterPro" id="IPR011701">
    <property type="entry name" value="MFS"/>
</dbReference>
<keyword evidence="2" id="KW-0813">Transport</keyword>
<evidence type="ECO:0000256" key="4">
    <source>
        <dbReference type="ARBA" id="ARBA00022989"/>
    </source>
</evidence>
<evidence type="ECO:0000256" key="2">
    <source>
        <dbReference type="ARBA" id="ARBA00022448"/>
    </source>
</evidence>
<comment type="subcellular location">
    <subcellularLocation>
        <location evidence="1">Membrane</location>
        <topology evidence="1">Multi-pass membrane protein</topology>
    </subcellularLocation>
</comment>
<keyword evidence="4 6" id="KW-1133">Transmembrane helix</keyword>
<evidence type="ECO:0000313" key="8">
    <source>
        <dbReference type="EMBL" id="CAH0021541.1"/>
    </source>
</evidence>
<evidence type="ECO:0000256" key="1">
    <source>
        <dbReference type="ARBA" id="ARBA00004141"/>
    </source>
</evidence>
<reference evidence="8" key="1">
    <citation type="submission" date="2021-10" db="EMBL/GenBank/DDBJ databases">
        <authorList>
            <person name="Piombo E."/>
        </authorList>
    </citation>
    <scope>NUCLEOTIDE SEQUENCE</scope>
</reference>
<keyword evidence="9" id="KW-1185">Reference proteome</keyword>
<evidence type="ECO:0000256" key="3">
    <source>
        <dbReference type="ARBA" id="ARBA00022692"/>
    </source>
</evidence>
<dbReference type="PANTHER" id="PTHR43791">
    <property type="entry name" value="PERMEASE-RELATED"/>
    <property type="match status" value="1"/>
</dbReference>
<dbReference type="OrthoDB" id="2985014at2759"/>
<dbReference type="Pfam" id="PF07690">
    <property type="entry name" value="MFS_1"/>
    <property type="match status" value="1"/>
</dbReference>
<sequence length="506" mass="55986">MASSNEKAQDSHEVDQIEIASSTPYLDRNEERRLCRKIDLVIMPTVCLLFLACVIDRANIETTVYALIYSTLMAGNARIAGFEKDLGMAGTDYNATLSLFFVSYIVFEIPCNILCKIIGPGWFLPAMTVMFGICSICNGLVTTKAQAMGVRFILGLFEAGMLPGIAYYLSRWYRRDELSFRLACYIVMSPLAGATGALLASAILTLDNFAGFHTWRMIFIIEGIATTGIGLIAFLTLTDSPSSARWLTQSQKELAEARLRSERVGQTKVLDKIDKTKLRRGILNPITLTTSVVFFLGSITAQGFSVFAPTVVRSIFSDRTVVQQQLLTAPPYFFGVVCTFLVGFVSWKTDRRQIILVLSTPTAIIGYIIFLATDNQIARYAATYIIASLIFLCGALCNGQISANVVSDTARSSAIGWNVMIGNIGGLVSTWSFLSWDGPNFPIGNGLNLASNVCFLIITVGTLFWMKKDNKRRDMEQEAGEAQLEGMTEQEIEDLDWKHPSFRWKV</sequence>
<feature type="transmembrane region" description="Helical" evidence="6">
    <location>
        <begin position="95"/>
        <end position="115"/>
    </location>
</feature>
<feature type="domain" description="Major facilitator superfamily (MFS) profile" evidence="7">
    <location>
        <begin position="45"/>
        <end position="470"/>
    </location>
</feature>